<feature type="domain" description="Glycosyltransferase 2-like" evidence="1">
    <location>
        <begin position="4"/>
        <end position="138"/>
    </location>
</feature>
<accession>A0A4D8S732</accession>
<dbReference type="KEGG" id="mpru:DFR88_09120"/>
<dbReference type="InterPro" id="IPR029044">
    <property type="entry name" value="Nucleotide-diphossugar_trans"/>
</dbReference>
<dbReference type="RefSeq" id="WP_193453282.1">
    <property type="nucleotide sequence ID" value="NZ_CP031156.1"/>
</dbReference>
<dbReference type="Pfam" id="PF00535">
    <property type="entry name" value="Glycos_transf_2"/>
    <property type="match status" value="1"/>
</dbReference>
<keyword evidence="2" id="KW-0808">Transferase</keyword>
<dbReference type="EMBL" id="CP031156">
    <property type="protein sequence ID" value="QCO30625.1"/>
    <property type="molecule type" value="Genomic_DNA"/>
</dbReference>
<dbReference type="Gene3D" id="3.90.550.10">
    <property type="entry name" value="Spore Coat Polysaccharide Biosynthesis Protein SpsA, Chain A"/>
    <property type="match status" value="1"/>
</dbReference>
<reference evidence="2 3" key="1">
    <citation type="submission" date="2018-07" db="EMBL/GenBank/DDBJ databases">
        <title>Complete Genome Sequences of Extremely Thermoacidophilic, Metal-Mobilizing Type-Strain Members of the Archaeal Family Sulfolobaceae: Acidianus brierleyi DSM-1651T, Acidianus sulfidivorans DSM-18786T, Metallosphaera hakonensis DSM-7519T, and Metallosphaera prunae DSM-10039T.</title>
        <authorList>
            <person name="Counts J.A."/>
            <person name="Kelly R.M."/>
        </authorList>
    </citation>
    <scope>NUCLEOTIDE SEQUENCE [LARGE SCALE GENOMIC DNA]</scope>
    <source>
        <strain evidence="2 3">Ron 12/II</strain>
    </source>
</reference>
<dbReference type="GO" id="GO:0016740">
    <property type="term" value="F:transferase activity"/>
    <property type="evidence" value="ECO:0007669"/>
    <property type="project" value="UniProtKB-KW"/>
</dbReference>
<evidence type="ECO:0000313" key="3">
    <source>
        <dbReference type="Proteomes" id="UP000298568"/>
    </source>
</evidence>
<dbReference type="Proteomes" id="UP000298568">
    <property type="component" value="Chromosome"/>
</dbReference>
<keyword evidence="3" id="KW-1185">Reference proteome</keyword>
<dbReference type="GeneID" id="59457058"/>
<evidence type="ECO:0000259" key="1">
    <source>
        <dbReference type="Pfam" id="PF00535"/>
    </source>
</evidence>
<dbReference type="AlphaFoldDB" id="A0A4D8S732"/>
<dbReference type="PANTHER" id="PTHR10859:SF91">
    <property type="entry name" value="DOLICHYL-PHOSPHATE BETA-GLUCOSYLTRANSFERASE"/>
    <property type="match status" value="1"/>
</dbReference>
<sequence length="245" mass="28432">MPLSIVIPAYNEEKRIERTLSELVSLFHDDQILVIFDGNDKTPDVVRKYPVELVVSTRRLGKGGALREGLLRSKGDYVVFLDADLPVGKEDLMRVIQEARDHDLVITTRIFRNMPTNRSFLHRAFVSVAKVFFPSLSFVRDFQSGLKVARREKLLQVKDELVMSDWLFDVNLIYSFVRRGFSVKEVEVKWDHEDQGSKISRKVMKVSLMMFLSLVKLRTFYSPFRGILQTGAYRWAESRIVDALR</sequence>
<dbReference type="InterPro" id="IPR001173">
    <property type="entry name" value="Glyco_trans_2-like"/>
</dbReference>
<gene>
    <name evidence="2" type="ORF">DFR88_09120</name>
</gene>
<evidence type="ECO:0000313" key="2">
    <source>
        <dbReference type="EMBL" id="QCO30625.1"/>
    </source>
</evidence>
<dbReference type="GO" id="GO:0006487">
    <property type="term" value="P:protein N-linked glycosylation"/>
    <property type="evidence" value="ECO:0007669"/>
    <property type="project" value="TreeGrafter"/>
</dbReference>
<dbReference type="PANTHER" id="PTHR10859">
    <property type="entry name" value="GLYCOSYL TRANSFERASE"/>
    <property type="match status" value="1"/>
</dbReference>
<protein>
    <submittedName>
        <fullName evidence="2">Glycosyltransferase</fullName>
    </submittedName>
</protein>
<dbReference type="SUPFAM" id="SSF53448">
    <property type="entry name" value="Nucleotide-diphospho-sugar transferases"/>
    <property type="match status" value="1"/>
</dbReference>
<organism evidence="2 3">
    <name type="scientific">Metallosphaera prunae</name>
    <dbReference type="NCBI Taxonomy" id="47304"/>
    <lineage>
        <taxon>Archaea</taxon>
        <taxon>Thermoproteota</taxon>
        <taxon>Thermoprotei</taxon>
        <taxon>Sulfolobales</taxon>
        <taxon>Sulfolobaceae</taxon>
        <taxon>Metallosphaera</taxon>
    </lineage>
</organism>
<proteinExistence type="predicted"/>
<name>A0A4D8S732_METPR</name>